<dbReference type="PANTHER" id="PTHR10587">
    <property type="entry name" value="GLYCOSYL TRANSFERASE-RELATED"/>
    <property type="match status" value="1"/>
</dbReference>
<name>A0ABM7QJ14_9GAMM</name>
<reference evidence="4 5" key="1">
    <citation type="submission" date="2021-04" db="EMBL/GenBank/DDBJ databases">
        <title>Complete genome sequencing of Allochromatium tepidum strain NZ.</title>
        <authorList>
            <person name="Tsukatani Y."/>
            <person name="Mori H."/>
        </authorList>
    </citation>
    <scope>NUCLEOTIDE SEQUENCE [LARGE SCALE GENOMIC DNA]</scope>
    <source>
        <strain evidence="4 5">NZ</strain>
    </source>
</reference>
<accession>A0ABM7QJ14</accession>
<feature type="compositionally biased region" description="Basic and acidic residues" evidence="1">
    <location>
        <begin position="79"/>
        <end position="97"/>
    </location>
</feature>
<dbReference type="Pfam" id="PF01522">
    <property type="entry name" value="Polysacc_deac_1"/>
    <property type="match status" value="1"/>
</dbReference>
<feature type="chain" id="PRO_5047045742" description="NodB homology domain-containing protein" evidence="2">
    <location>
        <begin position="28"/>
        <end position="365"/>
    </location>
</feature>
<dbReference type="Gene3D" id="3.20.20.370">
    <property type="entry name" value="Glycoside hydrolase/deacetylase"/>
    <property type="match status" value="1"/>
</dbReference>
<evidence type="ECO:0000313" key="4">
    <source>
        <dbReference type="EMBL" id="BCU05746.1"/>
    </source>
</evidence>
<dbReference type="PANTHER" id="PTHR10587:SF134">
    <property type="entry name" value="SECRETED PROTEIN"/>
    <property type="match status" value="1"/>
</dbReference>
<evidence type="ECO:0000259" key="3">
    <source>
        <dbReference type="PROSITE" id="PS51677"/>
    </source>
</evidence>
<protein>
    <recommendedName>
        <fullName evidence="3">NodB homology domain-containing protein</fullName>
    </recommendedName>
</protein>
<proteinExistence type="predicted"/>
<dbReference type="SUPFAM" id="SSF88713">
    <property type="entry name" value="Glycoside hydrolase/deacetylase"/>
    <property type="match status" value="1"/>
</dbReference>
<feature type="region of interest" description="Disordered" evidence="1">
    <location>
        <begin position="79"/>
        <end position="101"/>
    </location>
</feature>
<dbReference type="InterPro" id="IPR002509">
    <property type="entry name" value="NODB_dom"/>
</dbReference>
<dbReference type="InterPro" id="IPR011330">
    <property type="entry name" value="Glyco_hydro/deAcase_b/a-brl"/>
</dbReference>
<evidence type="ECO:0000256" key="1">
    <source>
        <dbReference type="SAM" id="MobiDB-lite"/>
    </source>
</evidence>
<feature type="domain" description="NodB homology" evidence="3">
    <location>
        <begin position="123"/>
        <end position="328"/>
    </location>
</feature>
<keyword evidence="5" id="KW-1185">Reference proteome</keyword>
<gene>
    <name evidence="4" type="ORF">Atep_04230</name>
</gene>
<evidence type="ECO:0000256" key="2">
    <source>
        <dbReference type="SAM" id="SignalP"/>
    </source>
</evidence>
<organism evidence="4 5">
    <name type="scientific">Allochromatium tepidum</name>
    <dbReference type="NCBI Taxonomy" id="553982"/>
    <lineage>
        <taxon>Bacteria</taxon>
        <taxon>Pseudomonadati</taxon>
        <taxon>Pseudomonadota</taxon>
        <taxon>Gammaproteobacteria</taxon>
        <taxon>Chromatiales</taxon>
        <taxon>Chromatiaceae</taxon>
        <taxon>Allochromatium</taxon>
    </lineage>
</organism>
<keyword evidence="2" id="KW-0732">Signal</keyword>
<dbReference type="EMBL" id="AP024563">
    <property type="protein sequence ID" value="BCU05746.1"/>
    <property type="molecule type" value="Genomic_DNA"/>
</dbReference>
<dbReference type="Proteomes" id="UP000680679">
    <property type="component" value="Chromosome"/>
</dbReference>
<sequence length="365" mass="40499">MAAYSRRWILSWCGSGLLCCYSCLLSAEQVNIIPGSQSIDTVVESYRVIADHSSSLSPKADSLLESCWTPQALRAHPGERKIKTRLPVDDTPPEKTLPDVPGPNLAPEFACSIRSVKPDNGEKLVALTFDLCEKANEVTGYDGELIDTLRLEGVHATFYAGGKWMRSHPERTMQLMADPLFELGNHAWTHGNLRVLRGQDVEEQIQWTQAQYEILRAELLNRSCAASVSPNHLRAIPSSLATFRFPYGTCNAESLTQVARAGLYPIQWNIVTGDPAKAQTADLIVKEVLNRVRPGSIVVAHANGRGRHTAEALKTLIPALRKRGYRFVTVSELLRSGEVVTAESCYEQRPGDNRRYDRLFGRGTQ</sequence>
<evidence type="ECO:0000313" key="5">
    <source>
        <dbReference type="Proteomes" id="UP000680679"/>
    </source>
</evidence>
<dbReference type="InterPro" id="IPR050248">
    <property type="entry name" value="Polysacc_deacetylase_ArnD"/>
</dbReference>
<feature type="signal peptide" evidence="2">
    <location>
        <begin position="1"/>
        <end position="27"/>
    </location>
</feature>
<dbReference type="PROSITE" id="PS51677">
    <property type="entry name" value="NODB"/>
    <property type="match status" value="1"/>
</dbReference>